<feature type="transmembrane region" description="Helical" evidence="2">
    <location>
        <begin position="6"/>
        <end position="26"/>
    </location>
</feature>
<evidence type="ECO:0000313" key="4">
    <source>
        <dbReference type="EMBL" id="ROR81856.1"/>
    </source>
</evidence>
<dbReference type="RefSeq" id="WP_085510882.1">
    <property type="nucleotide sequence ID" value="NZ_FXAP01000001.1"/>
</dbReference>
<comment type="caution">
    <text evidence="4">The sequence shown here is derived from an EMBL/GenBank/DDBJ whole genome shotgun (WGS) entry which is preliminary data.</text>
</comment>
<feature type="region of interest" description="Disordered" evidence="1">
    <location>
        <begin position="166"/>
        <end position="195"/>
    </location>
</feature>
<dbReference type="EMBL" id="RKHL01000001">
    <property type="protein sequence ID" value="ROR81856.1"/>
    <property type="molecule type" value="Genomic_DNA"/>
</dbReference>
<keyword evidence="2" id="KW-0472">Membrane</keyword>
<dbReference type="Proteomes" id="UP000266915">
    <property type="component" value="Unassembled WGS sequence"/>
</dbReference>
<proteinExistence type="predicted"/>
<keyword evidence="5" id="KW-1185">Reference proteome</keyword>
<evidence type="ECO:0000256" key="2">
    <source>
        <dbReference type="SAM" id="Phobius"/>
    </source>
</evidence>
<evidence type="ECO:0000313" key="5">
    <source>
        <dbReference type="Proteomes" id="UP000266915"/>
    </source>
</evidence>
<reference evidence="4 5" key="1">
    <citation type="submission" date="2018-11" db="EMBL/GenBank/DDBJ databases">
        <title>Sequencing the genomes of 1000 actinobacteria strains.</title>
        <authorList>
            <person name="Klenk H.-P."/>
        </authorList>
    </citation>
    <scope>NUCLEOTIDE SEQUENCE [LARGE SCALE GENOMIC DNA]</scope>
    <source>
        <strain evidence="4 5">DSM 14012</strain>
    </source>
</reference>
<protein>
    <recommendedName>
        <fullName evidence="3">PH domain-containing protein</fullName>
    </recommendedName>
</protein>
<evidence type="ECO:0000259" key="3">
    <source>
        <dbReference type="Pfam" id="PF25362"/>
    </source>
</evidence>
<keyword evidence="2" id="KW-0812">Transmembrane</keyword>
<evidence type="ECO:0000256" key="1">
    <source>
        <dbReference type="SAM" id="MobiDB-lite"/>
    </source>
</evidence>
<dbReference type="InterPro" id="IPR057446">
    <property type="entry name" value="PH_bac"/>
</dbReference>
<organism evidence="4 5">
    <name type="scientific">Plantibacter flavus</name>
    <dbReference type="NCBI Taxonomy" id="150123"/>
    <lineage>
        <taxon>Bacteria</taxon>
        <taxon>Bacillati</taxon>
        <taxon>Actinomycetota</taxon>
        <taxon>Actinomycetes</taxon>
        <taxon>Micrococcales</taxon>
        <taxon>Microbacteriaceae</taxon>
        <taxon>Plantibacter</taxon>
    </lineage>
</organism>
<accession>A0A3N2C2W5</accession>
<keyword evidence="2" id="KW-1133">Transmembrane helix</keyword>
<name>A0A3N2C2W5_9MICO</name>
<gene>
    <name evidence="4" type="ORF">EDD42_1936</name>
</gene>
<dbReference type="Pfam" id="PF25362">
    <property type="entry name" value="bPH_11"/>
    <property type="match status" value="1"/>
</dbReference>
<sequence length="195" mass="20911">MDGRILAAVLVALVLLGILALMALAWRRRVARDAQVGPLAELPDPRPVPSLTVEVLYVATSKHDQPLERLALQGLRYRSRVTLELGAAGVVVDVPGERPTFIPATSIVGIDQTNLTIDRVVEPGGLIRLSWRPVPTVIADSTFRVLEQADRARIIDTVTSLIPATDAGLRPTGTPDTVADITSADDSTPPPHERA</sequence>
<feature type="domain" description="PH" evidence="3">
    <location>
        <begin position="37"/>
        <end position="157"/>
    </location>
</feature>
<dbReference type="AlphaFoldDB" id="A0A3N2C2W5"/>